<feature type="compositionally biased region" description="Polar residues" evidence="1">
    <location>
        <begin position="34"/>
        <end position="45"/>
    </location>
</feature>
<sequence>MLSPKNAKGMNVFDCPTPKDRPSELRPRSHLSRKQTPLTNDPSKSSRQKLADSSLVDAEYRADKNFSKIVSPSAFNYFATICLWYHGALAAEHREGKRDELKRERLALEYG</sequence>
<evidence type="ECO:0000313" key="2">
    <source>
        <dbReference type="EMBL" id="KAK6634915.1"/>
    </source>
</evidence>
<protein>
    <submittedName>
        <fullName evidence="2">Uncharacterized protein</fullName>
    </submittedName>
</protein>
<organism evidence="2 3">
    <name type="scientific">Polyplax serrata</name>
    <name type="common">Common mouse louse</name>
    <dbReference type="NCBI Taxonomy" id="468196"/>
    <lineage>
        <taxon>Eukaryota</taxon>
        <taxon>Metazoa</taxon>
        <taxon>Ecdysozoa</taxon>
        <taxon>Arthropoda</taxon>
        <taxon>Hexapoda</taxon>
        <taxon>Insecta</taxon>
        <taxon>Pterygota</taxon>
        <taxon>Neoptera</taxon>
        <taxon>Paraneoptera</taxon>
        <taxon>Psocodea</taxon>
        <taxon>Troctomorpha</taxon>
        <taxon>Phthiraptera</taxon>
        <taxon>Anoplura</taxon>
        <taxon>Polyplacidae</taxon>
        <taxon>Polyplax</taxon>
    </lineage>
</organism>
<reference evidence="2 3" key="1">
    <citation type="submission" date="2023-09" db="EMBL/GenBank/DDBJ databases">
        <title>Genomes of two closely related lineages of the louse Polyplax serrata with different host specificities.</title>
        <authorList>
            <person name="Martinu J."/>
            <person name="Tarabai H."/>
            <person name="Stefka J."/>
            <person name="Hypsa V."/>
        </authorList>
    </citation>
    <scope>NUCLEOTIDE SEQUENCE [LARGE SCALE GENOMIC DNA]</scope>
    <source>
        <strain evidence="2">98ZLc_SE</strain>
    </source>
</reference>
<name>A0ABR1B4N0_POLSC</name>
<proteinExistence type="predicted"/>
<comment type="caution">
    <text evidence="2">The sequence shown here is derived from an EMBL/GenBank/DDBJ whole genome shotgun (WGS) entry which is preliminary data.</text>
</comment>
<evidence type="ECO:0000256" key="1">
    <source>
        <dbReference type="SAM" id="MobiDB-lite"/>
    </source>
</evidence>
<dbReference type="EMBL" id="JAWJWF010000003">
    <property type="protein sequence ID" value="KAK6634915.1"/>
    <property type="molecule type" value="Genomic_DNA"/>
</dbReference>
<dbReference type="Proteomes" id="UP001359485">
    <property type="component" value="Unassembled WGS sequence"/>
</dbReference>
<feature type="compositionally biased region" description="Basic and acidic residues" evidence="1">
    <location>
        <begin position="17"/>
        <end position="27"/>
    </location>
</feature>
<keyword evidence="3" id="KW-1185">Reference proteome</keyword>
<evidence type="ECO:0000313" key="3">
    <source>
        <dbReference type="Proteomes" id="UP001359485"/>
    </source>
</evidence>
<gene>
    <name evidence="2" type="ORF">RUM44_000162</name>
</gene>
<feature type="region of interest" description="Disordered" evidence="1">
    <location>
        <begin position="1"/>
        <end position="53"/>
    </location>
</feature>
<accession>A0ABR1B4N0</accession>